<protein>
    <submittedName>
        <fullName evidence="4">Fe-S cluster assembly protein SufD</fullName>
    </submittedName>
</protein>
<name>A0A6C1KBL4_XANAU</name>
<evidence type="ECO:0000259" key="3">
    <source>
        <dbReference type="Pfam" id="PF19295"/>
    </source>
</evidence>
<dbReference type="Pfam" id="PF01458">
    <property type="entry name" value="SUFBD_core"/>
    <property type="match status" value="1"/>
</dbReference>
<dbReference type="Pfam" id="PF19295">
    <property type="entry name" value="SufBD_N"/>
    <property type="match status" value="1"/>
</dbReference>
<dbReference type="InterPro" id="IPR055346">
    <property type="entry name" value="Fe-S_cluster_assembly_SufBD"/>
</dbReference>
<evidence type="ECO:0000313" key="5">
    <source>
        <dbReference type="Proteomes" id="UP000305131"/>
    </source>
</evidence>
<evidence type="ECO:0000256" key="1">
    <source>
        <dbReference type="ARBA" id="ARBA00043967"/>
    </source>
</evidence>
<dbReference type="SUPFAM" id="SSF101960">
    <property type="entry name" value="Stabilizer of iron transporter SufD"/>
    <property type="match status" value="1"/>
</dbReference>
<dbReference type="EMBL" id="VAUP01000035">
    <property type="protein sequence ID" value="TLX41678.1"/>
    <property type="molecule type" value="Genomic_DNA"/>
</dbReference>
<sequence length="446" mass="46380">MAAPTSAQIRPMKTSAELALAETFAAARAALPGGPDVAAQRAAAFGTFADAGLPHRRVEAWRYTDLRALMREARPLAAPPDAEAKSRAATAGAMLAGLGFRRLVLVNGALVPELSDLAGLEAGLSIRSMADALTTGDTLTAQLGQTVASSDAVLALNTALMGDGVVLHVAAGAVIERPVELVFVTTETTPVSMFTRSIVVVEEGASLTLIESHEGPSGVAYQVNTALDLVVGAGATVERVKITAEGSDAVHLATVLARVDATATFANTFFTTGGLVVRNQLLAHLAGEAIHARMNGVSLLSGKQHADTLLSVDHAAPAGESRESFRAVLDGSAQDIFQGKIAVRQPAQKTDARMLSRALLLTETAEACAKPELEIFADDVQCGHGCTTGTLDQQLKFYLMSRGIPAKESEALLIQAFVGEVLDAIGNEGVRSALTDATQAWLLGRE</sequence>
<dbReference type="InterPro" id="IPR000825">
    <property type="entry name" value="SUF_FeS_clus_asmbl_SufBD_core"/>
</dbReference>
<dbReference type="Proteomes" id="UP000305131">
    <property type="component" value="Unassembled WGS sequence"/>
</dbReference>
<organism evidence="4 5">
    <name type="scientific">Xanthobacter autotrophicus</name>
    <dbReference type="NCBI Taxonomy" id="280"/>
    <lineage>
        <taxon>Bacteria</taxon>
        <taxon>Pseudomonadati</taxon>
        <taxon>Pseudomonadota</taxon>
        <taxon>Alphaproteobacteria</taxon>
        <taxon>Hyphomicrobiales</taxon>
        <taxon>Xanthobacteraceae</taxon>
        <taxon>Xanthobacter</taxon>
    </lineage>
</organism>
<dbReference type="InterPro" id="IPR045595">
    <property type="entry name" value="SufBD_N"/>
</dbReference>
<dbReference type="InterPro" id="IPR037284">
    <property type="entry name" value="SUF_FeS_clus_asmbl_SufBD_sf"/>
</dbReference>
<comment type="similarity">
    <text evidence="1">Belongs to the iron-sulfur cluster assembly SufBD family.</text>
</comment>
<dbReference type="InterPro" id="IPR011542">
    <property type="entry name" value="SUF_FeS_clus_asmbl_SufD"/>
</dbReference>
<comment type="caution">
    <text evidence="4">The sequence shown here is derived from an EMBL/GenBank/DDBJ whole genome shotgun (WGS) entry which is preliminary data.</text>
</comment>
<dbReference type="AlphaFoldDB" id="A0A6C1KBL4"/>
<accession>A0A6C1KBL4</accession>
<dbReference type="NCBIfam" id="TIGR01981">
    <property type="entry name" value="sufD"/>
    <property type="match status" value="1"/>
</dbReference>
<evidence type="ECO:0000313" key="4">
    <source>
        <dbReference type="EMBL" id="TLX41678.1"/>
    </source>
</evidence>
<reference evidence="4 5" key="1">
    <citation type="submission" date="2019-05" db="EMBL/GenBank/DDBJ databases">
        <authorList>
            <person name="Zhou X."/>
        </authorList>
    </citation>
    <scope>NUCLEOTIDE SEQUENCE [LARGE SCALE GENOMIC DNA]</scope>
    <source>
        <strain evidence="4 5">DSM 432</strain>
    </source>
</reference>
<feature type="domain" description="SUF system FeS cluster assembly SufBD core" evidence="2">
    <location>
        <begin position="189"/>
        <end position="417"/>
    </location>
</feature>
<dbReference type="PANTHER" id="PTHR43575">
    <property type="entry name" value="PROTEIN ABCI7, CHLOROPLASTIC"/>
    <property type="match status" value="1"/>
</dbReference>
<proteinExistence type="inferred from homology"/>
<dbReference type="GO" id="GO:0016226">
    <property type="term" value="P:iron-sulfur cluster assembly"/>
    <property type="evidence" value="ECO:0007669"/>
    <property type="project" value="InterPro"/>
</dbReference>
<evidence type="ECO:0000259" key="2">
    <source>
        <dbReference type="Pfam" id="PF01458"/>
    </source>
</evidence>
<dbReference type="PANTHER" id="PTHR43575:SF1">
    <property type="entry name" value="PROTEIN ABCI7, CHLOROPLASTIC"/>
    <property type="match status" value="1"/>
</dbReference>
<feature type="domain" description="SUF system FeS cluster assembly SufBD N-terminal" evidence="3">
    <location>
        <begin position="37"/>
        <end position="180"/>
    </location>
</feature>
<dbReference type="OrthoDB" id="9768262at2"/>
<gene>
    <name evidence="4" type="primary">sufD</name>
    <name evidence="4" type="ORF">FBQ73_16265</name>
</gene>